<feature type="coiled-coil region" evidence="1">
    <location>
        <begin position="240"/>
        <end position="292"/>
    </location>
</feature>
<evidence type="ECO:0000256" key="1">
    <source>
        <dbReference type="SAM" id="Coils"/>
    </source>
</evidence>
<dbReference type="GO" id="GO:0048193">
    <property type="term" value="P:Golgi vesicle transport"/>
    <property type="evidence" value="ECO:0007669"/>
    <property type="project" value="TreeGrafter"/>
</dbReference>
<feature type="compositionally biased region" description="Basic and acidic residues" evidence="2">
    <location>
        <begin position="1273"/>
        <end position="1284"/>
    </location>
</feature>
<evidence type="ECO:0000259" key="3">
    <source>
        <dbReference type="PROSITE" id="PS50913"/>
    </source>
</evidence>
<feature type="coiled-coil region" evidence="1">
    <location>
        <begin position="2031"/>
        <end position="2072"/>
    </location>
</feature>
<dbReference type="KEGG" id="pmrn:116950001"/>
<feature type="coiled-coil region" evidence="1">
    <location>
        <begin position="1396"/>
        <end position="1565"/>
    </location>
</feature>
<accession>A0AAJ7X6H8</accession>
<evidence type="ECO:0000313" key="4">
    <source>
        <dbReference type="Proteomes" id="UP001318040"/>
    </source>
</evidence>
<dbReference type="GO" id="GO:0005794">
    <property type="term" value="C:Golgi apparatus"/>
    <property type="evidence" value="ECO:0007669"/>
    <property type="project" value="TreeGrafter"/>
</dbReference>
<dbReference type="Pfam" id="PF01465">
    <property type="entry name" value="GRIP"/>
    <property type="match status" value="1"/>
</dbReference>
<evidence type="ECO:0000313" key="5">
    <source>
        <dbReference type="RefSeq" id="XP_032823324.1"/>
    </source>
</evidence>
<dbReference type="Gene3D" id="1.10.220.60">
    <property type="entry name" value="GRIP domain"/>
    <property type="match status" value="1"/>
</dbReference>
<dbReference type="InterPro" id="IPR000237">
    <property type="entry name" value="GRIP_dom"/>
</dbReference>
<keyword evidence="4" id="KW-1185">Reference proteome</keyword>
<feature type="coiled-coil region" evidence="1">
    <location>
        <begin position="1344"/>
        <end position="1371"/>
    </location>
</feature>
<dbReference type="SMART" id="SM00755">
    <property type="entry name" value="Grip"/>
    <property type="match status" value="1"/>
</dbReference>
<feature type="coiled-coil region" evidence="1">
    <location>
        <begin position="348"/>
        <end position="570"/>
    </location>
</feature>
<feature type="coiled-coil region" evidence="1">
    <location>
        <begin position="753"/>
        <end position="938"/>
    </location>
</feature>
<feature type="domain" description="GRIP" evidence="3">
    <location>
        <begin position="2090"/>
        <end position="2137"/>
    </location>
</feature>
<dbReference type="CTD" id="2803"/>
<sequence>MFRKLKQKVDDELRGSPARSTPQQRQQQQQQAGARPRAPSLPEGSLMQESPGFSPADRELLAGVIAEPALISEYTLFAVEGRKATSHKTRLGDAGAQDDSRALPRDGENVNGDQATPTKKLDFNPLRKMELRIPSMESLFRTGSRDSLNRIDEESQLRAVPQSPTPGPELVSDIESESEEGSTMPSGGIDGLSRDEMAHRLGRMERSLAKYRGRYTELVSICKDLQRDKEKLQVVLGQNQDRALRRISELREELQMDQQAKKHLQQEFDASLEEKDQLISVLQTQVALLKKQQRVDGMSLDEHDSGSGQTGTDGDAERSGGDVQEASIPHHAERGEGPHPPEDVHKELEATRERVRRQENLLKRCKETMRVQKERSTQLSAEKETLQEQLDERLQELEKLKSELGIGLGEELKHTQELHTAEKTKLITQLGDAKNLIEQLEQDKGMAIAETKRQMHATLEAKEEEVGLLRSRLQDVMSEREELAEQKERADRAAFEELERTVGAAEEARRRAQAEMEERLAAVERAGEEERQSLLLELSRAKQEVVKLMKKSSEEQLAGLQQAHAEALAQRDSEWQEKLSQREHAVQQGLQASLEHCRSDFLAQLREKEQQQLLALEEVELQKSAILAQEEKKREELSAHVEALRTRTLELESLVEKSTETQPDGGGVVPGTHVEAVRLCHQVELGAVAGVEEQKILQKEHEAALQALCQQHREEVEKLQASHLEELKLKVEENKCKFQEHIMDMNMKHMQVLESMQDELEKTSFDLEEVKRVRDEFESNLNILKNDKTVQQQQFEEQIQLEKEQHEQELGSRHAEELQKLNDKIAALEMERTNLDSSLAEAKAASQAAADEARQEVVQLKNELQRKEEETVASIAEANGRTSKLSEELENLNGTLGEKDEELASLRQQLSHRVEELNVKLEEQKRVLEESIEMAREQHDVQIKERDAKLDLFKQKGKEMQEKYKKKLSDKDTKFKEEIGKLKSALGKKEQEISDIMSDHARKNSEGMDDALLKLEARQRDQLQGLVTRHEQELEEVGRSWESRLGQQVEELREKHEVELQEKEQMVARLESKIVDFETERKITSEELIAAREELKERENELQLLQEEVVQKSSKLEELGLNHVKNVEEITLAFQAKITAVEQECSQKISKCEELENELSRTTVKLQELEQVYKELQDQSKENQQKIEHACVEKEAEFKEDVKRQWTSSCSHLEGELKGLMDGCSERLSMSVIAVGQRLESCRDLTDKLKDGIKSRDRKLTDLEVQLRNLREQNEQMQKEREEELQQSSGKDNSLEQLTQELRAALSEKQELENKTLSIANNLSEREAFIEQLQKSVEYNNLASNEMAEKLKETDSRITSLETQNRDMQERLSASISLQEKDELIAQLEEMHGVKVEQFIKEVDELSVALSKESEEKAGVCTQVEFLETKIAEMQKETETLLTQKQTAIEELQSQVKDLLAEHAASIAEKMTLIEQLNVGKQELERQLVEVQSLLKEKELEKDKLAKQLCNTETQLLQRLEDTNAEKDKVFKELVSQLEETKAKLSSIQNQADFAKAENEKVIHELKEAHGIAVQGQRAEISKLLGEIEAFRLGDGEVTNKVRGFETEMQTLRAEIVQKETEWQRAMEEMRESKDKELSTLQARLTEESSGKQELKKKAEQRIAVLKRQMEEKEKITVALELRIEESQKQVGEKEAAVREFQERTAALQNALEVEKSKLESTVTEKGDLAITLESKLKETEAVVAEKETINKELEAKVGDLEAALRDKEKLDVKLKDLESSLLDKEALLQSYTAGADEKARSEHDLQRLLGDLKQQQQELHGKLQEAETEKTQTKKEATRLQKDLRVLRKEHQKEIEVIKQEAFKEAAEKYKNDLEDLQVQHGSAIKQLIREFNTKMSEKEQELEAAVKEAMNKGEEVETELLRSHKSKVQELLKQLTEKDAHITRTAQKYEEIVQSRDEEHQQQVRELQAALLAEQEQHQQREAALQEHVNQLGLNSAQQEMKMKQYLKKKLLSMSNLQQDVHRQSQTGVENMQSQLAEKTTLLAEARLQEQEFKEKINSLQDQVNVYEKRKALPFGASYTGAHGSHDLSGEPTEFEYLRKVLFEYMMGRETKTLAKVITTVLKFPPEHSQKVMEREEARATFAVYQR</sequence>
<evidence type="ECO:0000256" key="2">
    <source>
        <dbReference type="SAM" id="MobiDB-lite"/>
    </source>
</evidence>
<feature type="region of interest" description="Disordered" evidence="2">
    <location>
        <begin position="1273"/>
        <end position="1294"/>
    </location>
</feature>
<dbReference type="PANTHER" id="PTHR19327:SF0">
    <property type="entry name" value="GOLGIN SUBFAMILY A MEMBER 4"/>
    <property type="match status" value="1"/>
</dbReference>
<dbReference type="GO" id="GO:0031267">
    <property type="term" value="F:small GTPase binding"/>
    <property type="evidence" value="ECO:0007669"/>
    <property type="project" value="TreeGrafter"/>
</dbReference>
<feature type="compositionally biased region" description="Basic and acidic residues" evidence="2">
    <location>
        <begin position="144"/>
        <end position="156"/>
    </location>
</feature>
<feature type="region of interest" description="Disordered" evidence="2">
    <location>
        <begin position="294"/>
        <end position="323"/>
    </location>
</feature>
<feature type="region of interest" description="Disordered" evidence="2">
    <location>
        <begin position="1"/>
        <end position="54"/>
    </location>
</feature>
<feature type="region of interest" description="Disordered" evidence="2">
    <location>
        <begin position="144"/>
        <end position="193"/>
    </location>
</feature>
<protein>
    <submittedName>
        <fullName evidence="5">Golgin subfamily A member 4 isoform X1</fullName>
    </submittedName>
</protein>
<feature type="region of interest" description="Disordered" evidence="2">
    <location>
        <begin position="84"/>
        <end position="122"/>
    </location>
</feature>
<dbReference type="Proteomes" id="UP001318040">
    <property type="component" value="Chromosome 2"/>
</dbReference>
<name>A0AAJ7X6H8_PETMA</name>
<organism evidence="4 5">
    <name type="scientific">Petromyzon marinus</name>
    <name type="common">Sea lamprey</name>
    <dbReference type="NCBI Taxonomy" id="7757"/>
    <lineage>
        <taxon>Eukaryota</taxon>
        <taxon>Metazoa</taxon>
        <taxon>Chordata</taxon>
        <taxon>Craniata</taxon>
        <taxon>Vertebrata</taxon>
        <taxon>Cyclostomata</taxon>
        <taxon>Hyperoartia</taxon>
        <taxon>Petromyzontiformes</taxon>
        <taxon>Petromyzontidae</taxon>
        <taxon>Petromyzon</taxon>
    </lineage>
</organism>
<feature type="coiled-coil region" evidence="1">
    <location>
        <begin position="602"/>
        <end position="647"/>
    </location>
</feature>
<reference evidence="5" key="1">
    <citation type="submission" date="2025-08" db="UniProtKB">
        <authorList>
            <consortium name="RefSeq"/>
        </authorList>
    </citation>
    <scope>IDENTIFICATION</scope>
    <source>
        <tissue evidence="5">Sperm</tissue>
    </source>
</reference>
<dbReference type="SUPFAM" id="SSF101283">
    <property type="entry name" value="GRIP domain"/>
    <property type="match status" value="1"/>
</dbReference>
<feature type="coiled-coil region" evidence="1">
    <location>
        <begin position="1046"/>
        <end position="1193"/>
    </location>
</feature>
<dbReference type="PANTHER" id="PTHR19327">
    <property type="entry name" value="GOLGIN"/>
    <property type="match status" value="1"/>
</dbReference>
<dbReference type="PROSITE" id="PS50913">
    <property type="entry name" value="GRIP"/>
    <property type="match status" value="1"/>
</dbReference>
<feature type="compositionally biased region" description="Basic and acidic residues" evidence="2">
    <location>
        <begin position="98"/>
        <end position="108"/>
    </location>
</feature>
<gene>
    <name evidence="5" type="primary">GOLGA4</name>
</gene>
<proteinExistence type="predicted"/>
<feature type="compositionally biased region" description="Low complexity" evidence="2">
    <location>
        <begin position="16"/>
        <end position="40"/>
    </location>
</feature>
<dbReference type="RefSeq" id="XP_032823324.1">
    <property type="nucleotide sequence ID" value="XM_032967433.1"/>
</dbReference>
<feature type="coiled-coil region" evidence="1">
    <location>
        <begin position="1602"/>
        <end position="1921"/>
    </location>
</feature>
<keyword evidence="1" id="KW-0175">Coiled coil</keyword>